<evidence type="ECO:0000259" key="1">
    <source>
        <dbReference type="Pfam" id="PF07727"/>
    </source>
</evidence>
<dbReference type="Pfam" id="PF07727">
    <property type="entry name" value="RVT_2"/>
    <property type="match status" value="1"/>
</dbReference>
<name>A0A5B6X326_9ROSI</name>
<dbReference type="InterPro" id="IPR013103">
    <property type="entry name" value="RVT_2"/>
</dbReference>
<accession>A0A5B6X326</accession>
<reference evidence="3" key="1">
    <citation type="journal article" date="2019" name="Plant Biotechnol. J.">
        <title>Genome sequencing of the Australian wild diploid species Gossypium australe highlights disease resistance and delayed gland morphogenesis.</title>
        <authorList>
            <person name="Cai Y."/>
            <person name="Cai X."/>
            <person name="Wang Q."/>
            <person name="Wang P."/>
            <person name="Zhang Y."/>
            <person name="Cai C."/>
            <person name="Xu Y."/>
            <person name="Wang K."/>
            <person name="Zhou Z."/>
            <person name="Wang C."/>
            <person name="Geng S."/>
            <person name="Li B."/>
            <person name="Dong Q."/>
            <person name="Hou Y."/>
            <person name="Wang H."/>
            <person name="Ai P."/>
            <person name="Liu Z."/>
            <person name="Yi F."/>
            <person name="Sun M."/>
            <person name="An G."/>
            <person name="Cheng J."/>
            <person name="Zhang Y."/>
            <person name="Shi Q."/>
            <person name="Xie Y."/>
            <person name="Shi X."/>
            <person name="Chang Y."/>
            <person name="Huang F."/>
            <person name="Chen Y."/>
            <person name="Hong S."/>
            <person name="Mi L."/>
            <person name="Sun Q."/>
            <person name="Zhang L."/>
            <person name="Zhou B."/>
            <person name="Peng R."/>
            <person name="Zhang X."/>
            <person name="Liu F."/>
        </authorList>
    </citation>
    <scope>NUCLEOTIDE SEQUENCE [LARGE SCALE GENOMIC DNA]</scope>
    <source>
        <strain evidence="3">cv. PA1801</strain>
    </source>
</reference>
<dbReference type="Proteomes" id="UP000325315">
    <property type="component" value="Unassembled WGS sequence"/>
</dbReference>
<feature type="domain" description="Reverse transcriptase Ty1/copia-type" evidence="1">
    <location>
        <begin position="67"/>
        <end position="142"/>
    </location>
</feature>
<dbReference type="EMBL" id="SMMG02000001">
    <property type="protein sequence ID" value="KAA3487996.1"/>
    <property type="molecule type" value="Genomic_DNA"/>
</dbReference>
<evidence type="ECO:0000313" key="2">
    <source>
        <dbReference type="EMBL" id="KAA3487996.1"/>
    </source>
</evidence>
<dbReference type="AlphaFoldDB" id="A0A5B6X326"/>
<dbReference type="OrthoDB" id="1000646at2759"/>
<organism evidence="2 3">
    <name type="scientific">Gossypium australe</name>
    <dbReference type="NCBI Taxonomy" id="47621"/>
    <lineage>
        <taxon>Eukaryota</taxon>
        <taxon>Viridiplantae</taxon>
        <taxon>Streptophyta</taxon>
        <taxon>Embryophyta</taxon>
        <taxon>Tracheophyta</taxon>
        <taxon>Spermatophyta</taxon>
        <taxon>Magnoliopsida</taxon>
        <taxon>eudicotyledons</taxon>
        <taxon>Gunneridae</taxon>
        <taxon>Pentapetalae</taxon>
        <taxon>rosids</taxon>
        <taxon>malvids</taxon>
        <taxon>Malvales</taxon>
        <taxon>Malvaceae</taxon>
        <taxon>Malvoideae</taxon>
        <taxon>Gossypium</taxon>
    </lineage>
</organism>
<evidence type="ECO:0000313" key="3">
    <source>
        <dbReference type="Proteomes" id="UP000325315"/>
    </source>
</evidence>
<comment type="caution">
    <text evidence="2">The sequence shown here is derived from an EMBL/GenBank/DDBJ whole genome shotgun (WGS) entry which is preliminary data.</text>
</comment>
<gene>
    <name evidence="2" type="ORF">EPI10_031784</name>
</gene>
<sequence length="146" mass="16497">MAVHMSKGTLDYIHSDLRGLDLVVSKGVVAESIDSTDPLNYSEAVRASNSFKWFVAMEEEMDSLNKNETCQLVKPSTRKKIVGDKWVFKRKEGSSQGDTRYKARLVVIRYSQVKGVDFHDVFFPVMKHTSIRALLALVASNNLELE</sequence>
<protein>
    <submittedName>
        <fullName evidence="2">Copia LTR rider</fullName>
    </submittedName>
</protein>
<keyword evidence="3" id="KW-1185">Reference proteome</keyword>
<proteinExistence type="predicted"/>